<dbReference type="InterPro" id="IPR056374">
    <property type="entry name" value="DesK/YvfT_N"/>
</dbReference>
<comment type="caution">
    <text evidence="11">The sequence shown here is derived from an EMBL/GenBank/DDBJ whole genome shotgun (WGS) entry which is preliminary data.</text>
</comment>
<dbReference type="GO" id="GO:0016020">
    <property type="term" value="C:membrane"/>
    <property type="evidence" value="ECO:0007669"/>
    <property type="project" value="InterPro"/>
</dbReference>
<organism evidence="11 12">
    <name type="scientific">Siminovitchia fortis</name>
    <dbReference type="NCBI Taxonomy" id="254758"/>
    <lineage>
        <taxon>Bacteria</taxon>
        <taxon>Bacillati</taxon>
        <taxon>Bacillota</taxon>
        <taxon>Bacilli</taxon>
        <taxon>Bacillales</taxon>
        <taxon>Bacillaceae</taxon>
        <taxon>Siminovitchia</taxon>
    </lineage>
</organism>
<dbReference type="GO" id="GO:0000155">
    <property type="term" value="F:phosphorelay sensor kinase activity"/>
    <property type="evidence" value="ECO:0007669"/>
    <property type="project" value="InterPro"/>
</dbReference>
<evidence type="ECO:0000256" key="6">
    <source>
        <dbReference type="SAM" id="Coils"/>
    </source>
</evidence>
<dbReference type="AlphaFoldDB" id="A0A443INX7"/>
<evidence type="ECO:0000256" key="7">
    <source>
        <dbReference type="SAM" id="Phobius"/>
    </source>
</evidence>
<feature type="domain" description="Signal transduction histidine kinase subgroup 3 dimerisation and phosphoacceptor" evidence="9">
    <location>
        <begin position="179"/>
        <end position="244"/>
    </location>
</feature>
<dbReference type="SUPFAM" id="SSF55874">
    <property type="entry name" value="ATPase domain of HSP90 chaperone/DNA topoisomerase II/histidine kinase"/>
    <property type="match status" value="1"/>
</dbReference>
<keyword evidence="6" id="KW-0175">Coiled coil</keyword>
<dbReference type="RefSeq" id="WP_120074353.1">
    <property type="nucleotide sequence ID" value="NZ_CP126113.1"/>
</dbReference>
<feature type="domain" description="Histidine kinase/HSP90-like ATPase" evidence="8">
    <location>
        <begin position="283"/>
        <end position="366"/>
    </location>
</feature>
<dbReference type="InterPro" id="IPR003594">
    <property type="entry name" value="HATPase_dom"/>
</dbReference>
<dbReference type="GO" id="GO:0046983">
    <property type="term" value="F:protein dimerization activity"/>
    <property type="evidence" value="ECO:0007669"/>
    <property type="project" value="InterPro"/>
</dbReference>
<evidence type="ECO:0000256" key="4">
    <source>
        <dbReference type="ARBA" id="ARBA00022777"/>
    </source>
</evidence>
<keyword evidence="12" id="KW-1185">Reference proteome</keyword>
<comment type="catalytic activity">
    <reaction evidence="1">
        <text>ATP + protein L-histidine = ADP + protein N-phospho-L-histidine.</text>
        <dbReference type="EC" id="2.7.13.3"/>
    </reaction>
</comment>
<evidence type="ECO:0000313" key="11">
    <source>
        <dbReference type="EMBL" id="RWR07295.1"/>
    </source>
</evidence>
<dbReference type="EMBL" id="QYTU02000031">
    <property type="protein sequence ID" value="RWR07295.1"/>
    <property type="molecule type" value="Genomic_DNA"/>
</dbReference>
<evidence type="ECO:0000259" key="10">
    <source>
        <dbReference type="Pfam" id="PF23540"/>
    </source>
</evidence>
<feature type="transmembrane region" description="Helical" evidence="7">
    <location>
        <begin position="65"/>
        <end position="85"/>
    </location>
</feature>
<evidence type="ECO:0000256" key="5">
    <source>
        <dbReference type="ARBA" id="ARBA00023012"/>
    </source>
</evidence>
<feature type="transmembrane region" description="Helical" evidence="7">
    <location>
        <begin position="134"/>
        <end position="151"/>
    </location>
</feature>
<dbReference type="OrthoDB" id="9797605at2"/>
<sequence length="376" mass="43128">MKNRFRVFPKMFGFFPYIFLIYLFMPAVYISQETGMKMVFGFGLLLLFLVSYRQLYWQGQVETGLTIWLAIQIIIMVILSIWYNPYHLFMGFFSAYFIGWYKNKAHFYLALTGFAAALFIGMVAAFFQDSIERMLFFIPFLLVMVISPFGIRSMNRSMELEKQLDQANEQIKELVKREERIRIARDLHDTLGHTLSLITLQSQLVQRFAENDAVLQAKAKAKEIETTSRSALRQVRELVSGMRSISIEEELANMKHIIQAAGMSYVCEGEQNLSDIPLLQQNILGMCLREAGTNIVKHSQAKNCRIRIEKRRECFMITISDDGQGLGQQLNEGNGLRGMKERLALIEGELVIDHKNGTTLTMKVPIVKIQGKEGTA</sequence>
<feature type="transmembrane region" description="Helical" evidence="7">
    <location>
        <begin position="105"/>
        <end position="127"/>
    </location>
</feature>
<accession>A0A443INX7</accession>
<keyword evidence="7" id="KW-0812">Transmembrane</keyword>
<feature type="domain" description="DesK/YvfT N-terminal" evidence="10">
    <location>
        <begin position="1"/>
        <end position="147"/>
    </location>
</feature>
<keyword evidence="3" id="KW-0808">Transferase</keyword>
<evidence type="ECO:0000256" key="3">
    <source>
        <dbReference type="ARBA" id="ARBA00022679"/>
    </source>
</evidence>
<dbReference type="PANTHER" id="PTHR24421:SF63">
    <property type="entry name" value="SENSOR HISTIDINE KINASE DESK"/>
    <property type="match status" value="1"/>
</dbReference>
<feature type="transmembrane region" description="Helical" evidence="7">
    <location>
        <begin position="12"/>
        <end position="30"/>
    </location>
</feature>
<protein>
    <recommendedName>
        <fullName evidence="2">histidine kinase</fullName>
        <ecNumber evidence="2">2.7.13.3</ecNumber>
    </recommendedName>
</protein>
<dbReference type="Pfam" id="PF07730">
    <property type="entry name" value="HisKA_3"/>
    <property type="match status" value="1"/>
</dbReference>
<feature type="transmembrane region" description="Helical" evidence="7">
    <location>
        <begin position="36"/>
        <end position="53"/>
    </location>
</feature>
<dbReference type="InterPro" id="IPR036890">
    <property type="entry name" value="HATPase_C_sf"/>
</dbReference>
<evidence type="ECO:0000313" key="12">
    <source>
        <dbReference type="Proteomes" id="UP000273811"/>
    </source>
</evidence>
<proteinExistence type="predicted"/>
<evidence type="ECO:0000256" key="1">
    <source>
        <dbReference type="ARBA" id="ARBA00000085"/>
    </source>
</evidence>
<dbReference type="Gene3D" id="3.30.565.10">
    <property type="entry name" value="Histidine kinase-like ATPase, C-terminal domain"/>
    <property type="match status" value="1"/>
</dbReference>
<dbReference type="InterPro" id="IPR011712">
    <property type="entry name" value="Sig_transdc_His_kin_sub3_dim/P"/>
</dbReference>
<keyword evidence="4 11" id="KW-0418">Kinase</keyword>
<dbReference type="Proteomes" id="UP000273811">
    <property type="component" value="Unassembled WGS sequence"/>
</dbReference>
<feature type="coiled-coil region" evidence="6">
    <location>
        <begin position="157"/>
        <end position="184"/>
    </location>
</feature>
<dbReference type="Pfam" id="PF02518">
    <property type="entry name" value="HATPase_c"/>
    <property type="match status" value="1"/>
</dbReference>
<evidence type="ECO:0000259" key="9">
    <source>
        <dbReference type="Pfam" id="PF07730"/>
    </source>
</evidence>
<name>A0A443INX7_9BACI</name>
<evidence type="ECO:0000259" key="8">
    <source>
        <dbReference type="Pfam" id="PF02518"/>
    </source>
</evidence>
<evidence type="ECO:0000256" key="2">
    <source>
        <dbReference type="ARBA" id="ARBA00012438"/>
    </source>
</evidence>
<dbReference type="Pfam" id="PF23540">
    <property type="entry name" value="DesK_N"/>
    <property type="match status" value="1"/>
</dbReference>
<gene>
    <name evidence="11" type="ORF">D4N35_013055</name>
</gene>
<dbReference type="EC" id="2.7.13.3" evidence="2"/>
<dbReference type="Gene3D" id="1.20.5.1930">
    <property type="match status" value="1"/>
</dbReference>
<keyword evidence="5" id="KW-0902">Two-component regulatory system</keyword>
<dbReference type="CDD" id="cd16917">
    <property type="entry name" value="HATPase_UhpB-NarQ-NarX-like"/>
    <property type="match status" value="1"/>
</dbReference>
<dbReference type="PANTHER" id="PTHR24421">
    <property type="entry name" value="NITRATE/NITRITE SENSOR PROTEIN NARX-RELATED"/>
    <property type="match status" value="1"/>
</dbReference>
<keyword evidence="7" id="KW-0472">Membrane</keyword>
<reference evidence="11" key="1">
    <citation type="submission" date="2018-12" db="EMBL/GenBank/DDBJ databases">
        <authorList>
            <person name="Sun L."/>
            <person name="Chen Z."/>
        </authorList>
    </citation>
    <scope>NUCLEOTIDE SEQUENCE [LARGE SCALE GENOMIC DNA]</scope>
    <source>
        <strain evidence="11">DSM 16012</strain>
    </source>
</reference>
<dbReference type="InterPro" id="IPR050482">
    <property type="entry name" value="Sensor_HK_TwoCompSys"/>
</dbReference>
<keyword evidence="7" id="KW-1133">Transmembrane helix</keyword>